<accession>A0ABY4ZUJ4</accession>
<keyword evidence="2" id="KW-1185">Reference proteome</keyword>
<gene>
    <name evidence="1" type="ORF">MZV50_01820</name>
</gene>
<evidence type="ECO:0000313" key="1">
    <source>
        <dbReference type="EMBL" id="USQ96360.1"/>
    </source>
</evidence>
<protein>
    <submittedName>
        <fullName evidence="1">YkgJ family cysteine cluster protein</fullName>
    </submittedName>
</protein>
<dbReference type="PANTHER" id="PTHR36931:SF1">
    <property type="entry name" value="UPF0153 PROTEIN YEIW"/>
    <property type="match status" value="1"/>
</dbReference>
<name>A0ABY4ZUJ4_9CAUL</name>
<dbReference type="Proteomes" id="UP001057520">
    <property type="component" value="Chromosome"/>
</dbReference>
<proteinExistence type="predicted"/>
<evidence type="ECO:0000313" key="2">
    <source>
        <dbReference type="Proteomes" id="UP001057520"/>
    </source>
</evidence>
<sequence>MTELVFAQPAAGKTCGSCGLCCKVLAIEALDKADGVWCSHFRKGGGCGHYEHRPTACRGFMCLWITSEKLGPEWRPDKAGFVMYSDRDGKRLNVVVDPGKPAAWRREPYYSYIKAMSRRAFDGYELVVCIGDRRTVVFPSEEIDLGALPPNRKLVSGYVERDGALTPFAMVLADAD</sequence>
<dbReference type="PANTHER" id="PTHR36931">
    <property type="entry name" value="UPF0153 PROTEIN YEIW"/>
    <property type="match status" value="1"/>
</dbReference>
<reference evidence="1 2" key="1">
    <citation type="submission" date="2022-04" db="EMBL/GenBank/DDBJ databases">
        <title>Genome sequence of soybean root-associated Caulobacter segnis RL271.</title>
        <authorList>
            <person name="Longley R."/>
            <person name="Bonito G."/>
            <person name="Trigodet F."/>
            <person name="Crosson S."/>
            <person name="Fiebig A."/>
        </authorList>
    </citation>
    <scope>NUCLEOTIDE SEQUENCE [LARGE SCALE GENOMIC DNA]</scope>
    <source>
        <strain evidence="1 2">RL271</strain>
    </source>
</reference>
<dbReference type="EMBL" id="CP096040">
    <property type="protein sequence ID" value="USQ96360.1"/>
    <property type="molecule type" value="Genomic_DNA"/>
</dbReference>
<dbReference type="InterPro" id="IPR052572">
    <property type="entry name" value="UPF0153_domain"/>
</dbReference>
<organism evidence="1 2">
    <name type="scientific">Caulobacter segnis</name>
    <dbReference type="NCBI Taxonomy" id="88688"/>
    <lineage>
        <taxon>Bacteria</taxon>
        <taxon>Pseudomonadati</taxon>
        <taxon>Pseudomonadota</taxon>
        <taxon>Alphaproteobacteria</taxon>
        <taxon>Caulobacterales</taxon>
        <taxon>Caulobacteraceae</taxon>
        <taxon>Caulobacter</taxon>
    </lineage>
</organism>